<dbReference type="GO" id="GO:0016020">
    <property type="term" value="C:membrane"/>
    <property type="evidence" value="ECO:0007669"/>
    <property type="project" value="InterPro"/>
</dbReference>
<dbReference type="Gene3D" id="3.40.1190.20">
    <property type="match status" value="1"/>
</dbReference>
<dbReference type="GO" id="GO:0005794">
    <property type="term" value="C:Golgi apparatus"/>
    <property type="evidence" value="ECO:0007669"/>
    <property type="project" value="TreeGrafter"/>
</dbReference>
<dbReference type="Proteomes" id="UP000886595">
    <property type="component" value="Unassembled WGS sequence"/>
</dbReference>
<organism evidence="1 2">
    <name type="scientific">Brassica carinata</name>
    <name type="common">Ethiopian mustard</name>
    <name type="synonym">Abyssinian cabbage</name>
    <dbReference type="NCBI Taxonomy" id="52824"/>
    <lineage>
        <taxon>Eukaryota</taxon>
        <taxon>Viridiplantae</taxon>
        <taxon>Streptophyta</taxon>
        <taxon>Embryophyta</taxon>
        <taxon>Tracheophyta</taxon>
        <taxon>Spermatophyta</taxon>
        <taxon>Magnoliopsida</taxon>
        <taxon>eudicotyledons</taxon>
        <taxon>Gunneridae</taxon>
        <taxon>Pentapetalae</taxon>
        <taxon>rosids</taxon>
        <taxon>malvids</taxon>
        <taxon>Brassicales</taxon>
        <taxon>Brassicaceae</taxon>
        <taxon>Brassiceae</taxon>
        <taxon>Brassica</taxon>
    </lineage>
</organism>
<sequence>MLVGAGDEGRVVVVVAFERDDGKFVSVLANIASIVIGETGPFIKDWVTWNQVFLLVDIIRCCAIIFPLIWSIRSLFRQFYIVVIGLRGTKACTALAFVTLRADGEREFLFFRHPSADMLLTEAELDKNLIQKGLPPPGANPSARGGPFGVGTTIGARVYTQDLLLLYRSSSLE</sequence>
<dbReference type="InterPro" id="IPR009637">
    <property type="entry name" value="GPR107/GPR108-like"/>
</dbReference>
<accession>A0A8X7RDN2</accession>
<dbReference type="EMBL" id="JAAMPC010000010">
    <property type="protein sequence ID" value="KAG2286087.1"/>
    <property type="molecule type" value="Genomic_DNA"/>
</dbReference>
<dbReference type="InterPro" id="IPR029056">
    <property type="entry name" value="Ribokinase-like"/>
</dbReference>
<dbReference type="AlphaFoldDB" id="A0A8X7RDN2"/>
<dbReference type="OrthoDB" id="29657at2759"/>
<comment type="caution">
    <text evidence="1">The sequence shown here is derived from an EMBL/GenBank/DDBJ whole genome shotgun (WGS) entry which is preliminary data.</text>
</comment>
<name>A0A8X7RDN2_BRACI</name>
<dbReference type="PANTHER" id="PTHR21229">
    <property type="entry name" value="LUNG SEVEN TRANSMEMBRANE RECEPTOR"/>
    <property type="match status" value="1"/>
</dbReference>
<reference evidence="1 2" key="1">
    <citation type="submission" date="2020-02" db="EMBL/GenBank/DDBJ databases">
        <authorList>
            <person name="Ma Q."/>
            <person name="Huang Y."/>
            <person name="Song X."/>
            <person name="Pei D."/>
        </authorList>
    </citation>
    <scope>NUCLEOTIDE SEQUENCE [LARGE SCALE GENOMIC DNA]</scope>
    <source>
        <strain evidence="1">Sxm20200214</strain>
        <tissue evidence="1">Leaf</tissue>
    </source>
</reference>
<keyword evidence="2" id="KW-1185">Reference proteome</keyword>
<protein>
    <submittedName>
        <fullName evidence="1">Uncharacterized protein</fullName>
    </submittedName>
</protein>
<evidence type="ECO:0000313" key="2">
    <source>
        <dbReference type="Proteomes" id="UP000886595"/>
    </source>
</evidence>
<proteinExistence type="predicted"/>
<gene>
    <name evidence="1" type="ORF">Bca52824_045691</name>
</gene>
<evidence type="ECO:0000313" key="1">
    <source>
        <dbReference type="EMBL" id="KAG2286087.1"/>
    </source>
</evidence>
<dbReference type="PANTHER" id="PTHR21229:SF2">
    <property type="entry name" value="RE59932P"/>
    <property type="match status" value="1"/>
</dbReference>